<gene>
    <name evidence="2" type="ORF">HC175_12730</name>
</gene>
<name>A0ABX1D3J2_9FLAO</name>
<reference evidence="2 3" key="1">
    <citation type="submission" date="2020-03" db="EMBL/GenBank/DDBJ databases">
        <title>Salinimicrobium sp. nov, isolated from SCS.</title>
        <authorList>
            <person name="Cao W.R."/>
        </authorList>
    </citation>
    <scope>NUCLEOTIDE SEQUENCE [LARGE SCALE GENOMIC DNA]</scope>
    <source>
        <strain evidence="3">J15B91</strain>
    </source>
</reference>
<feature type="signal peptide" evidence="1">
    <location>
        <begin position="1"/>
        <end position="21"/>
    </location>
</feature>
<comment type="caution">
    <text evidence="2">The sequence shown here is derived from an EMBL/GenBank/DDBJ whole genome shotgun (WGS) entry which is preliminary data.</text>
</comment>
<dbReference type="RefSeq" id="WP_168138891.1">
    <property type="nucleotide sequence ID" value="NZ_JAAVJR010000008.1"/>
</dbReference>
<organism evidence="2 3">
    <name type="scientific">Salinimicrobium oceani</name>
    <dbReference type="NCBI Taxonomy" id="2722702"/>
    <lineage>
        <taxon>Bacteria</taxon>
        <taxon>Pseudomonadati</taxon>
        <taxon>Bacteroidota</taxon>
        <taxon>Flavobacteriia</taxon>
        <taxon>Flavobacteriales</taxon>
        <taxon>Flavobacteriaceae</taxon>
        <taxon>Salinimicrobium</taxon>
    </lineage>
</organism>
<protein>
    <recommendedName>
        <fullName evidence="4">Outer membrane protein beta-barrel domain-containing protein</fullName>
    </recommendedName>
</protein>
<feature type="chain" id="PRO_5046168001" description="Outer membrane protein beta-barrel domain-containing protein" evidence="1">
    <location>
        <begin position="22"/>
        <end position="226"/>
    </location>
</feature>
<accession>A0ABX1D3J2</accession>
<evidence type="ECO:0000313" key="2">
    <source>
        <dbReference type="EMBL" id="NJW53784.1"/>
    </source>
</evidence>
<evidence type="ECO:0000256" key="1">
    <source>
        <dbReference type="SAM" id="SignalP"/>
    </source>
</evidence>
<dbReference type="EMBL" id="JAAVJR010000008">
    <property type="protein sequence ID" value="NJW53784.1"/>
    <property type="molecule type" value="Genomic_DNA"/>
</dbReference>
<evidence type="ECO:0000313" key="3">
    <source>
        <dbReference type="Proteomes" id="UP000703674"/>
    </source>
</evidence>
<keyword evidence="3" id="KW-1185">Reference proteome</keyword>
<evidence type="ECO:0008006" key="4">
    <source>
        <dbReference type="Google" id="ProtNLM"/>
    </source>
</evidence>
<sequence>MDLKKIFLFALIAIFSFTAEAQRRMWDGEYNRPGLQAGANYFNIVTNDLPVTPKLSWMAGFTTRASFYNDFQFVYGINFYDFKLDIEGREKLELTSPSQAIEYNMIGVQGNFFASYKLYEHYLSVETGPVVQVNGKLDARQDKELWYLANYNINAIDIEKISTFNVNFAVGASGGFESVKFWVQYQYGLNNMLKGLEDEDLQEKDAGFTNPKGHMSMLAAGITMFL</sequence>
<keyword evidence="1" id="KW-0732">Signal</keyword>
<dbReference type="Proteomes" id="UP000703674">
    <property type="component" value="Unassembled WGS sequence"/>
</dbReference>
<proteinExistence type="predicted"/>